<dbReference type="Gene3D" id="3.40.50.2300">
    <property type="match status" value="1"/>
</dbReference>
<dbReference type="AlphaFoldDB" id="A0A242BF93"/>
<accession>A0A242BF93</accession>
<dbReference type="InterPro" id="IPR001789">
    <property type="entry name" value="Sig_transdc_resp-reg_receiver"/>
</dbReference>
<comment type="caution">
    <text evidence="5">The sequence shown here is derived from an EMBL/GenBank/DDBJ whole genome shotgun (WGS) entry which is preliminary data.</text>
</comment>
<dbReference type="PROSITE" id="PS50110">
    <property type="entry name" value="RESPONSE_REGULATORY"/>
    <property type="match status" value="1"/>
</dbReference>
<evidence type="ECO:0000256" key="1">
    <source>
        <dbReference type="ARBA" id="ARBA00022490"/>
    </source>
</evidence>
<comment type="function">
    <text evidence="4">Required for high-level post-exponential phase expression of a series of secreted proteins.</text>
</comment>
<keyword evidence="3" id="KW-0010">Activator</keyword>
<dbReference type="Gene3D" id="2.40.50.1020">
    <property type="entry name" value="LytTr DNA-binding domain"/>
    <property type="match status" value="1"/>
</dbReference>
<evidence type="ECO:0008006" key="7">
    <source>
        <dbReference type="Google" id="ProtNLM"/>
    </source>
</evidence>
<keyword evidence="1" id="KW-0963">Cytoplasm</keyword>
<dbReference type="PROSITE" id="PS50930">
    <property type="entry name" value="HTH_LYTTR"/>
    <property type="match status" value="1"/>
</dbReference>
<dbReference type="GO" id="GO:0000156">
    <property type="term" value="F:phosphorelay response regulator activity"/>
    <property type="evidence" value="ECO:0007669"/>
    <property type="project" value="InterPro"/>
</dbReference>
<evidence type="ECO:0000313" key="6">
    <source>
        <dbReference type="Proteomes" id="UP000194885"/>
    </source>
</evidence>
<protein>
    <recommendedName>
        <fullName evidence="7">DNA-binding response regulator</fullName>
    </recommendedName>
</protein>
<dbReference type="SMART" id="SM00850">
    <property type="entry name" value="LytTR"/>
    <property type="match status" value="1"/>
</dbReference>
<evidence type="ECO:0000313" key="5">
    <source>
        <dbReference type="EMBL" id="OTN93702.1"/>
    </source>
</evidence>
<dbReference type="SUPFAM" id="SSF52172">
    <property type="entry name" value="CheY-like"/>
    <property type="match status" value="1"/>
</dbReference>
<name>A0A242BF93_ENTFC</name>
<dbReference type="EMBL" id="NGKW01000003">
    <property type="protein sequence ID" value="OTN93702.1"/>
    <property type="molecule type" value="Genomic_DNA"/>
</dbReference>
<keyword evidence="2" id="KW-0902">Two-component regulatory system</keyword>
<dbReference type="SMART" id="SM00448">
    <property type="entry name" value="REC"/>
    <property type="match status" value="1"/>
</dbReference>
<evidence type="ECO:0000256" key="3">
    <source>
        <dbReference type="ARBA" id="ARBA00023159"/>
    </source>
</evidence>
<dbReference type="InterPro" id="IPR046947">
    <property type="entry name" value="LytR-like"/>
</dbReference>
<dbReference type="InterPro" id="IPR011006">
    <property type="entry name" value="CheY-like_superfamily"/>
</dbReference>
<dbReference type="GO" id="GO:0003677">
    <property type="term" value="F:DNA binding"/>
    <property type="evidence" value="ECO:0007669"/>
    <property type="project" value="InterPro"/>
</dbReference>
<dbReference type="PANTHER" id="PTHR37299:SF3">
    <property type="entry name" value="STAGE 0 SPORULATION PROTEIN A HOMOLOG"/>
    <property type="match status" value="1"/>
</dbReference>
<organism evidence="5 6">
    <name type="scientific">Enterococcus faecium</name>
    <name type="common">Streptococcus faecium</name>
    <dbReference type="NCBI Taxonomy" id="1352"/>
    <lineage>
        <taxon>Bacteria</taxon>
        <taxon>Bacillati</taxon>
        <taxon>Bacillota</taxon>
        <taxon>Bacilli</taxon>
        <taxon>Lactobacillales</taxon>
        <taxon>Enterococcaceae</taxon>
        <taxon>Enterococcus</taxon>
    </lineage>
</organism>
<sequence>MLKIFICEDNKDQRQSIERIVKNYLMMVDLDARLELSTDLPNDILKWRTQEQHDYLFLLDIELNHEMNGIILASQLRESYPHAKIVFITSHTEMAFLSFLHKVEALDFIQKKSEEELKPKIIEVINTTVDRISKFSPDKREFILIRSNYTDIKLVIDDILFFETTPVAHKLSVHLLNRQLEFYANIKDISAYNSAFYRCHQSTVVNINNIEIVNTKTKLIQLIDGQKCNVSVRYLKGLLFKLKEKQKTLS</sequence>
<dbReference type="RefSeq" id="WP_086323385.1">
    <property type="nucleotide sequence ID" value="NZ_JABTDD010000069.1"/>
</dbReference>
<dbReference type="Pfam" id="PF04397">
    <property type="entry name" value="LytTR"/>
    <property type="match status" value="1"/>
</dbReference>
<proteinExistence type="predicted"/>
<dbReference type="InterPro" id="IPR007492">
    <property type="entry name" value="LytTR_DNA-bd_dom"/>
</dbReference>
<dbReference type="PANTHER" id="PTHR37299">
    <property type="entry name" value="TRANSCRIPTIONAL REGULATOR-RELATED"/>
    <property type="match status" value="1"/>
</dbReference>
<dbReference type="Pfam" id="PF00072">
    <property type="entry name" value="Response_reg"/>
    <property type="match status" value="1"/>
</dbReference>
<evidence type="ECO:0000256" key="2">
    <source>
        <dbReference type="ARBA" id="ARBA00023012"/>
    </source>
</evidence>
<reference evidence="5 6" key="1">
    <citation type="submission" date="2017-05" db="EMBL/GenBank/DDBJ databases">
        <title>The Genome Sequence of Enterococcus faecium 7H8_DIV0219.</title>
        <authorList>
            <consortium name="The Broad Institute Genomics Platform"/>
            <consortium name="The Broad Institute Genomic Center for Infectious Diseases"/>
            <person name="Earl A."/>
            <person name="Manson A."/>
            <person name="Schwartman J."/>
            <person name="Gilmore M."/>
            <person name="Abouelleil A."/>
            <person name="Cao P."/>
            <person name="Chapman S."/>
            <person name="Cusick C."/>
            <person name="Shea T."/>
            <person name="Young S."/>
            <person name="Neafsey D."/>
            <person name="Nusbaum C."/>
            <person name="Birren B."/>
        </authorList>
    </citation>
    <scope>NUCLEOTIDE SEQUENCE [LARGE SCALE GENOMIC DNA]</scope>
    <source>
        <strain evidence="5 6">7H8_DIV0219</strain>
    </source>
</reference>
<gene>
    <name evidence="5" type="ORF">A5810_001578</name>
</gene>
<dbReference type="Proteomes" id="UP000194885">
    <property type="component" value="Unassembled WGS sequence"/>
</dbReference>
<evidence type="ECO:0000256" key="4">
    <source>
        <dbReference type="ARBA" id="ARBA00037164"/>
    </source>
</evidence>